<feature type="compositionally biased region" description="Low complexity" evidence="6">
    <location>
        <begin position="470"/>
        <end position="482"/>
    </location>
</feature>
<feature type="region of interest" description="Disordered" evidence="6">
    <location>
        <begin position="385"/>
        <end position="432"/>
    </location>
</feature>
<feature type="transmembrane region" description="Helical" evidence="7">
    <location>
        <begin position="184"/>
        <end position="201"/>
    </location>
</feature>
<organism evidence="9 10">
    <name type="scientific">Apiospora kogelbergensis</name>
    <dbReference type="NCBI Taxonomy" id="1337665"/>
    <lineage>
        <taxon>Eukaryota</taxon>
        <taxon>Fungi</taxon>
        <taxon>Dikarya</taxon>
        <taxon>Ascomycota</taxon>
        <taxon>Pezizomycotina</taxon>
        <taxon>Sordariomycetes</taxon>
        <taxon>Xylariomycetidae</taxon>
        <taxon>Amphisphaeriales</taxon>
        <taxon>Apiosporaceae</taxon>
        <taxon>Apiospora</taxon>
    </lineage>
</organism>
<evidence type="ECO:0000259" key="8">
    <source>
        <dbReference type="Pfam" id="PF20684"/>
    </source>
</evidence>
<dbReference type="PANTHER" id="PTHR33048:SF123">
    <property type="entry name" value="INTEGRAL MEMBRANE PROTEIN"/>
    <property type="match status" value="1"/>
</dbReference>
<feature type="compositionally biased region" description="Low complexity" evidence="6">
    <location>
        <begin position="406"/>
        <end position="421"/>
    </location>
</feature>
<evidence type="ECO:0000313" key="10">
    <source>
        <dbReference type="Proteomes" id="UP001392437"/>
    </source>
</evidence>
<feature type="transmembrane region" description="Helical" evidence="7">
    <location>
        <begin position="94"/>
        <end position="118"/>
    </location>
</feature>
<comment type="subcellular location">
    <subcellularLocation>
        <location evidence="1">Membrane</location>
        <topology evidence="1">Multi-pass membrane protein</topology>
    </subcellularLocation>
</comment>
<evidence type="ECO:0000256" key="4">
    <source>
        <dbReference type="ARBA" id="ARBA00023136"/>
    </source>
</evidence>
<dbReference type="PANTHER" id="PTHR33048">
    <property type="entry name" value="PTH11-LIKE INTEGRAL MEMBRANE PROTEIN (AFU_ORTHOLOGUE AFUA_5G11245)"/>
    <property type="match status" value="1"/>
</dbReference>
<feature type="compositionally biased region" description="Polar residues" evidence="6">
    <location>
        <begin position="449"/>
        <end position="464"/>
    </location>
</feature>
<sequence length="560" mass="61873">MDNLQPSEIQNQRLILAVLTTCMTIAAASFALRFYSPLRQEGPRYWFGDYWMVGVLLLCLGIGASEYIGVQYGYGTHADHLDPGMVMAFKQNLYASMLLWTVTTFSVKAGILLSYWRLSPPPNQAMFQHAIIAFAVGSVCLLLVNSIGFAAQCLPVSSFWAATPESGQCLNQSSFYFASSSLNSLLNVGLLVLPLPVVWSWQTSRRRIVASVLLFLLGIFFCLGSWMKLHHAKPHVTSSALVASIVRIAVVSLLDWNDVTCMFSRSNRQRRRSAIASVEDENTFVNYNIWGVIEVLVGFTCANTLSAAPLIARWLDDSSSARDFRNFKKAYIKRHNSNGTTAETMTRILATPSPGPTLMSLTGMTAITAGDDNMRWSNTATPIFSSYRSSTMPLQQKRDKQEHHQQQTQQQQQQQQEQKQQYTSDEAGEENDSIHELLDQGALVGSLRSATPTTSRCGTPSTLAGSRCVTPTTPLTPATPSTPNGPMHRASQNHVRHQVSRLSSRSSVRSSFGDIQVRRVVVMRVEGVEPGHRGQSFETHVTSCDDVSSCHSSERGMNAE</sequence>
<evidence type="ECO:0000256" key="1">
    <source>
        <dbReference type="ARBA" id="ARBA00004141"/>
    </source>
</evidence>
<evidence type="ECO:0000256" key="7">
    <source>
        <dbReference type="SAM" id="Phobius"/>
    </source>
</evidence>
<evidence type="ECO:0000313" key="9">
    <source>
        <dbReference type="EMBL" id="KAK8129848.1"/>
    </source>
</evidence>
<feature type="compositionally biased region" description="Polar residues" evidence="6">
    <location>
        <begin position="385"/>
        <end position="394"/>
    </location>
</feature>
<comment type="caution">
    <text evidence="9">The sequence shown here is derived from an EMBL/GenBank/DDBJ whole genome shotgun (WGS) entry which is preliminary data.</text>
</comment>
<dbReference type="AlphaFoldDB" id="A0AAW0R7R2"/>
<keyword evidence="2 7" id="KW-0812">Transmembrane</keyword>
<feature type="region of interest" description="Disordered" evidence="6">
    <location>
        <begin position="449"/>
        <end position="507"/>
    </location>
</feature>
<evidence type="ECO:0000256" key="3">
    <source>
        <dbReference type="ARBA" id="ARBA00022989"/>
    </source>
</evidence>
<dbReference type="Proteomes" id="UP001392437">
    <property type="component" value="Unassembled WGS sequence"/>
</dbReference>
<comment type="similarity">
    <text evidence="5">Belongs to the SAT4 family.</text>
</comment>
<reference evidence="9 10" key="1">
    <citation type="submission" date="2023-01" db="EMBL/GenBank/DDBJ databases">
        <title>Analysis of 21 Apiospora genomes using comparative genomics revels a genus with tremendous synthesis potential of carbohydrate active enzymes and secondary metabolites.</title>
        <authorList>
            <person name="Sorensen T."/>
        </authorList>
    </citation>
    <scope>NUCLEOTIDE SEQUENCE [LARGE SCALE GENOMIC DNA]</scope>
    <source>
        <strain evidence="9 10">CBS 117206</strain>
    </source>
</reference>
<keyword evidence="10" id="KW-1185">Reference proteome</keyword>
<dbReference type="EMBL" id="JAQQWP010000002">
    <property type="protein sequence ID" value="KAK8129848.1"/>
    <property type="molecule type" value="Genomic_DNA"/>
</dbReference>
<keyword evidence="4 7" id="KW-0472">Membrane</keyword>
<dbReference type="InterPro" id="IPR052337">
    <property type="entry name" value="SAT4-like"/>
</dbReference>
<feature type="transmembrane region" description="Helical" evidence="7">
    <location>
        <begin position="14"/>
        <end position="35"/>
    </location>
</feature>
<accession>A0AAW0R7R2</accession>
<proteinExistence type="inferred from homology"/>
<gene>
    <name evidence="9" type="ORF">PG999_002228</name>
</gene>
<evidence type="ECO:0000256" key="6">
    <source>
        <dbReference type="SAM" id="MobiDB-lite"/>
    </source>
</evidence>
<dbReference type="GO" id="GO:0016020">
    <property type="term" value="C:membrane"/>
    <property type="evidence" value="ECO:0007669"/>
    <property type="project" value="UniProtKB-SubCell"/>
</dbReference>
<feature type="transmembrane region" description="Helical" evidence="7">
    <location>
        <begin position="47"/>
        <end position="74"/>
    </location>
</feature>
<dbReference type="InterPro" id="IPR049326">
    <property type="entry name" value="Rhodopsin_dom_fungi"/>
</dbReference>
<dbReference type="Pfam" id="PF20684">
    <property type="entry name" value="Fung_rhodopsin"/>
    <property type="match status" value="1"/>
</dbReference>
<evidence type="ECO:0000256" key="5">
    <source>
        <dbReference type="ARBA" id="ARBA00038359"/>
    </source>
</evidence>
<feature type="compositionally biased region" description="Basic and acidic residues" evidence="6">
    <location>
        <begin position="396"/>
        <end position="405"/>
    </location>
</feature>
<keyword evidence="3 7" id="KW-1133">Transmembrane helix</keyword>
<feature type="transmembrane region" description="Helical" evidence="7">
    <location>
        <begin position="130"/>
        <end position="151"/>
    </location>
</feature>
<feature type="transmembrane region" description="Helical" evidence="7">
    <location>
        <begin position="208"/>
        <end position="227"/>
    </location>
</feature>
<evidence type="ECO:0000256" key="2">
    <source>
        <dbReference type="ARBA" id="ARBA00022692"/>
    </source>
</evidence>
<protein>
    <recommendedName>
        <fullName evidence="8">Rhodopsin domain-containing protein</fullName>
    </recommendedName>
</protein>
<feature type="domain" description="Rhodopsin" evidence="8">
    <location>
        <begin position="32"/>
        <end position="312"/>
    </location>
</feature>
<name>A0AAW0R7R2_9PEZI</name>